<dbReference type="Proteomes" id="UP001597343">
    <property type="component" value="Unassembled WGS sequence"/>
</dbReference>
<dbReference type="InterPro" id="IPR036259">
    <property type="entry name" value="MFS_trans_sf"/>
</dbReference>
<comment type="caution">
    <text evidence="8">The sequence shown here is derived from an EMBL/GenBank/DDBJ whole genome shotgun (WGS) entry which is preliminary data.</text>
</comment>
<gene>
    <name evidence="8" type="ORF">ACFSOY_17150</name>
</gene>
<feature type="transmembrane region" description="Helical" evidence="7">
    <location>
        <begin position="20"/>
        <end position="43"/>
    </location>
</feature>
<dbReference type="RefSeq" id="WP_386048710.1">
    <property type="nucleotide sequence ID" value="NZ_JBHUIO010000011.1"/>
</dbReference>
<evidence type="ECO:0000256" key="1">
    <source>
        <dbReference type="ARBA" id="ARBA00004651"/>
    </source>
</evidence>
<keyword evidence="2" id="KW-0813">Transport</keyword>
<feature type="transmembrane region" description="Helical" evidence="7">
    <location>
        <begin position="227"/>
        <end position="250"/>
    </location>
</feature>
<dbReference type="Pfam" id="PF07690">
    <property type="entry name" value="MFS_1"/>
    <property type="match status" value="1"/>
</dbReference>
<feature type="transmembrane region" description="Helical" evidence="7">
    <location>
        <begin position="147"/>
        <end position="166"/>
    </location>
</feature>
<feature type="transmembrane region" description="Helical" evidence="7">
    <location>
        <begin position="81"/>
        <end position="101"/>
    </location>
</feature>
<keyword evidence="4 7" id="KW-0812">Transmembrane</keyword>
<dbReference type="PANTHER" id="PTHR43266">
    <property type="entry name" value="MACROLIDE-EFFLUX PROTEIN"/>
    <property type="match status" value="1"/>
</dbReference>
<evidence type="ECO:0000313" key="9">
    <source>
        <dbReference type="Proteomes" id="UP001597343"/>
    </source>
</evidence>
<reference evidence="9" key="1">
    <citation type="journal article" date="2019" name="Int. J. Syst. Evol. Microbiol.">
        <title>The Global Catalogue of Microorganisms (GCM) 10K type strain sequencing project: providing services to taxonomists for standard genome sequencing and annotation.</title>
        <authorList>
            <consortium name="The Broad Institute Genomics Platform"/>
            <consortium name="The Broad Institute Genome Sequencing Center for Infectious Disease"/>
            <person name="Wu L."/>
            <person name="Ma J."/>
        </authorList>
    </citation>
    <scope>NUCLEOTIDE SEQUENCE [LARGE SCALE GENOMIC DNA]</scope>
    <source>
        <strain evidence="9">CGMCC 1.13574</strain>
    </source>
</reference>
<dbReference type="EMBL" id="JBHUIO010000011">
    <property type="protein sequence ID" value="MFD2171691.1"/>
    <property type="molecule type" value="Genomic_DNA"/>
</dbReference>
<keyword evidence="5 7" id="KW-1133">Transmembrane helix</keyword>
<feature type="transmembrane region" description="Helical" evidence="7">
    <location>
        <begin position="291"/>
        <end position="311"/>
    </location>
</feature>
<accession>A0ABW5A282</accession>
<dbReference type="CDD" id="cd06173">
    <property type="entry name" value="MFS_MefA_like"/>
    <property type="match status" value="1"/>
</dbReference>
<name>A0ABW5A282_9BACL</name>
<dbReference type="InterPro" id="IPR022324">
    <property type="entry name" value="Bacilysin_exporter_BacE_put"/>
</dbReference>
<dbReference type="Gene3D" id="1.20.1250.20">
    <property type="entry name" value="MFS general substrate transporter like domains"/>
    <property type="match status" value="1"/>
</dbReference>
<dbReference type="PANTHER" id="PTHR43266:SF2">
    <property type="entry name" value="MAJOR FACILITATOR SUPERFAMILY (MFS) PROFILE DOMAIN-CONTAINING PROTEIN"/>
    <property type="match status" value="1"/>
</dbReference>
<dbReference type="SUPFAM" id="SSF103473">
    <property type="entry name" value="MFS general substrate transporter"/>
    <property type="match status" value="1"/>
</dbReference>
<evidence type="ECO:0000256" key="4">
    <source>
        <dbReference type="ARBA" id="ARBA00022692"/>
    </source>
</evidence>
<keyword evidence="9" id="KW-1185">Reference proteome</keyword>
<organism evidence="8 9">
    <name type="scientific">Tumebacillus lipolyticus</name>
    <dbReference type="NCBI Taxonomy" id="1280370"/>
    <lineage>
        <taxon>Bacteria</taxon>
        <taxon>Bacillati</taxon>
        <taxon>Bacillota</taxon>
        <taxon>Bacilli</taxon>
        <taxon>Bacillales</taxon>
        <taxon>Alicyclobacillaceae</taxon>
        <taxon>Tumebacillus</taxon>
    </lineage>
</organism>
<evidence type="ECO:0000256" key="2">
    <source>
        <dbReference type="ARBA" id="ARBA00022448"/>
    </source>
</evidence>
<feature type="transmembrane region" description="Helical" evidence="7">
    <location>
        <begin position="362"/>
        <end position="379"/>
    </location>
</feature>
<evidence type="ECO:0000256" key="3">
    <source>
        <dbReference type="ARBA" id="ARBA00022475"/>
    </source>
</evidence>
<dbReference type="PRINTS" id="PR01988">
    <property type="entry name" value="EXPORTERBACE"/>
</dbReference>
<feature type="transmembrane region" description="Helical" evidence="7">
    <location>
        <begin position="262"/>
        <end position="282"/>
    </location>
</feature>
<evidence type="ECO:0000256" key="6">
    <source>
        <dbReference type="ARBA" id="ARBA00023136"/>
    </source>
</evidence>
<sequence length="420" mass="47062">MVPAAERRPSLFRNRNFTMLYLGQLVSQFGDWFRTVIMLVILYELHPSEAAVGGMFIASTLPMLFGSILVGPLIDRWNKKHIMITVDILRFFTLMLVIYGVEQKSLWIIYICSAIASLFSSAFQPARTAIIPEVIDSQDTVRATSSFAILTSITMVTASALGGFAADQIGALPILWFDAISYLVSALFISLMSYRPRVRVAKAHVPYFKQIKEGLDYVKGSPQLLSVFWITFARDFVLGFVYILFSIFVLEVVQAGNTGMGVGYSVTAIAYLLGAWLIKWYFRKKSFSDESFFKIFFPFHLLYGIGLGVMFSMTSWFWFLFVLVVAYIFASGVNIIIETSLMTYSKAENRGRVVASWLSSSRLAYAISLPLFSAIGGYIPTHLGGYLLTFICALSALILFIWLRAKLKQHPTATKPGLEA</sequence>
<feature type="transmembrane region" description="Helical" evidence="7">
    <location>
        <begin position="385"/>
        <end position="403"/>
    </location>
</feature>
<feature type="transmembrane region" description="Helical" evidence="7">
    <location>
        <begin position="317"/>
        <end position="341"/>
    </location>
</feature>
<evidence type="ECO:0000256" key="5">
    <source>
        <dbReference type="ARBA" id="ARBA00022989"/>
    </source>
</evidence>
<keyword evidence="6 7" id="KW-0472">Membrane</keyword>
<protein>
    <submittedName>
        <fullName evidence="8">MFS transporter</fullName>
    </submittedName>
</protein>
<comment type="subcellular location">
    <subcellularLocation>
        <location evidence="1">Cell membrane</location>
        <topology evidence="1">Multi-pass membrane protein</topology>
    </subcellularLocation>
</comment>
<keyword evidence="3" id="KW-1003">Cell membrane</keyword>
<feature type="transmembrane region" description="Helical" evidence="7">
    <location>
        <begin position="55"/>
        <end position="74"/>
    </location>
</feature>
<dbReference type="InterPro" id="IPR011701">
    <property type="entry name" value="MFS"/>
</dbReference>
<feature type="transmembrane region" description="Helical" evidence="7">
    <location>
        <begin position="107"/>
        <end position="126"/>
    </location>
</feature>
<proteinExistence type="predicted"/>
<evidence type="ECO:0000313" key="8">
    <source>
        <dbReference type="EMBL" id="MFD2171691.1"/>
    </source>
</evidence>
<feature type="transmembrane region" description="Helical" evidence="7">
    <location>
        <begin position="172"/>
        <end position="194"/>
    </location>
</feature>
<evidence type="ECO:0000256" key="7">
    <source>
        <dbReference type="SAM" id="Phobius"/>
    </source>
</evidence>